<evidence type="ECO:0000259" key="2">
    <source>
        <dbReference type="PROSITE" id="PS50853"/>
    </source>
</evidence>
<dbReference type="SMART" id="SM00060">
    <property type="entry name" value="FN3"/>
    <property type="match status" value="1"/>
</dbReference>
<dbReference type="EMBL" id="CP051680">
    <property type="protein sequence ID" value="QJD87599.1"/>
    <property type="molecule type" value="Genomic_DNA"/>
</dbReference>
<proteinExistence type="predicted"/>
<reference evidence="3 4" key="1">
    <citation type="submission" date="2020-04" db="EMBL/GenBank/DDBJ databases">
        <title>Genome sequencing of novel species.</title>
        <authorList>
            <person name="Heo J."/>
            <person name="Kim S.-J."/>
            <person name="Kim J.-S."/>
            <person name="Hong S.-B."/>
            <person name="Kwon S.-W."/>
        </authorList>
    </citation>
    <scope>NUCLEOTIDE SEQUENCE [LARGE SCALE GENOMIC DNA]</scope>
    <source>
        <strain evidence="3 4">MFER-1</strain>
    </source>
</reference>
<dbReference type="Gene3D" id="2.60.40.10">
    <property type="entry name" value="Immunoglobulins"/>
    <property type="match status" value="1"/>
</dbReference>
<dbReference type="SUPFAM" id="SSF49265">
    <property type="entry name" value="Fibronectin type III"/>
    <property type="match status" value="1"/>
</dbReference>
<feature type="signal peptide" evidence="1">
    <location>
        <begin position="1"/>
        <end position="26"/>
    </location>
</feature>
<dbReference type="InterPro" id="IPR003961">
    <property type="entry name" value="FN3_dom"/>
</dbReference>
<dbReference type="PROSITE" id="PS50853">
    <property type="entry name" value="FN3"/>
    <property type="match status" value="1"/>
</dbReference>
<name>A0A7Z2VR32_9BACL</name>
<evidence type="ECO:0000256" key="1">
    <source>
        <dbReference type="SAM" id="SignalP"/>
    </source>
</evidence>
<dbReference type="Proteomes" id="UP000502248">
    <property type="component" value="Chromosome"/>
</dbReference>
<feature type="domain" description="Fibronectin type-III" evidence="2">
    <location>
        <begin position="179"/>
        <end position="269"/>
    </location>
</feature>
<accession>A0A7Z2VR32</accession>
<protein>
    <submittedName>
        <fullName evidence="3">Fibronectin type III domain-containing protein</fullName>
    </submittedName>
</protein>
<keyword evidence="1" id="KW-0732">Signal</keyword>
<sequence>MKKKISFTILALLVVITTLFSSVSFADSAIVGQQLLQPESGWKRIDDSDPSIKYSSNRVSGGTTAAFNNTYNLLFQNESVEFKFKGTKLRIINMYYYANQSDNVKVLIDGVEYTYSCAGDGREVWQVLAFEKLNLTDTIHTVKITNAHENSNYHIYMDAIDIDDSGYVLDPDSNPTTEIPDSISNLSAQSHNSNIKLSWNAVTGAISYIVKRSTTVGGPYTDIASNVTGNIYSDTTAVVGTTYYYVVVAVNSNGQSGLSNEVSATLQPISNGKAILTITMTNGSIKEYDLSQQQLDSFITWVDEKDNGNGPEKYKFVKTWNKGPFKARNEYVIFDKILTFSVDEYDVVTQ</sequence>
<dbReference type="InterPro" id="IPR036116">
    <property type="entry name" value="FN3_sf"/>
</dbReference>
<evidence type="ECO:0000313" key="4">
    <source>
        <dbReference type="Proteomes" id="UP000502248"/>
    </source>
</evidence>
<dbReference type="InterPro" id="IPR013783">
    <property type="entry name" value="Ig-like_fold"/>
</dbReference>
<dbReference type="CDD" id="cd00063">
    <property type="entry name" value="FN3"/>
    <property type="match status" value="1"/>
</dbReference>
<feature type="chain" id="PRO_5030620469" evidence="1">
    <location>
        <begin position="27"/>
        <end position="350"/>
    </location>
</feature>
<dbReference type="AlphaFoldDB" id="A0A7Z2VR32"/>
<keyword evidence="4" id="KW-1185">Reference proteome</keyword>
<dbReference type="Gene3D" id="2.60.120.260">
    <property type="entry name" value="Galactose-binding domain-like"/>
    <property type="match status" value="1"/>
</dbReference>
<gene>
    <name evidence="3" type="ORF">HH215_33405</name>
</gene>
<evidence type="ECO:0000313" key="3">
    <source>
        <dbReference type="EMBL" id="QJD87599.1"/>
    </source>
</evidence>
<dbReference type="RefSeq" id="WP_169283842.1">
    <property type="nucleotide sequence ID" value="NZ_CP051680.1"/>
</dbReference>
<dbReference type="KEGG" id="cheb:HH215_33405"/>
<organism evidence="3 4">
    <name type="scientific">Cohnella herbarum</name>
    <dbReference type="NCBI Taxonomy" id="2728023"/>
    <lineage>
        <taxon>Bacteria</taxon>
        <taxon>Bacillati</taxon>
        <taxon>Bacillota</taxon>
        <taxon>Bacilli</taxon>
        <taxon>Bacillales</taxon>
        <taxon>Paenibacillaceae</taxon>
        <taxon>Cohnella</taxon>
    </lineage>
</organism>